<comment type="caution">
    <text evidence="1">The sequence shown here is derived from an EMBL/GenBank/DDBJ whole genome shotgun (WGS) entry which is preliminary data.</text>
</comment>
<dbReference type="SUPFAM" id="SSF55469">
    <property type="entry name" value="FMN-dependent nitroreductase-like"/>
    <property type="match status" value="1"/>
</dbReference>
<dbReference type="Gene3D" id="3.40.109.10">
    <property type="entry name" value="NADH Oxidase"/>
    <property type="match status" value="1"/>
</dbReference>
<evidence type="ECO:0000313" key="1">
    <source>
        <dbReference type="EMBL" id="PIE20745.1"/>
    </source>
</evidence>
<name>A0A2G6JBD4_NEPCE</name>
<reference evidence="1 2" key="1">
    <citation type="submission" date="2017-10" db="EMBL/GenBank/DDBJ databases">
        <title>Novel microbial diversity and functional potential in the marine mammal oral microbiome.</title>
        <authorList>
            <person name="Dudek N.K."/>
            <person name="Sun C.L."/>
            <person name="Burstein D."/>
            <person name="Kantor R.S."/>
            <person name="Aliaga Goltsman D.S."/>
            <person name="Bik E.M."/>
            <person name="Thomas B.C."/>
            <person name="Banfield J.F."/>
            <person name="Relman D.A."/>
        </authorList>
    </citation>
    <scope>NUCLEOTIDE SEQUENCE [LARGE SCALE GENOMIC DNA]</scope>
    <source>
        <strain evidence="1">DOLJORAL78_49_30</strain>
    </source>
</reference>
<dbReference type="Proteomes" id="UP000242733">
    <property type="component" value="Unassembled WGS sequence"/>
</dbReference>
<dbReference type="AlphaFoldDB" id="A0A2G6JBD4"/>
<proteinExistence type="predicted"/>
<accession>A0A2G6JBD4</accession>
<dbReference type="EMBL" id="PDSG01000004">
    <property type="protein sequence ID" value="PIE20745.1"/>
    <property type="molecule type" value="Genomic_DNA"/>
</dbReference>
<sequence length="350" mass="38103">MASLFSFLAQAFQAAPSADNSQPYMGEWHGKTLCIHYDHKRVADTTFPADSPATLLSLGGIIENMAQLCKSAGVEVDVHLQNLEQSNPSAILSIPGDLSLPPKCGNLAIFARHTNRFAYKKTPLPADLLAALSQLAYNTTRVSLFADKSGKTDICKLVKSASEIRFQTKELLEWLGKSLRFNRTEAGQGDGLDIKTIDLPPGGSLMIRLISHWKWMRILNAVGAYKLFSAIDASPVRVAPGVIAITGKCGPAGAIAAGRTLVRVWSELNARGIAAHPYYVIADQLVRLQDNAVPAGLVDQAKTLAQGSRKVFSLEEDETLYMLLRIGYPAKTAPRSKRLPSRINFHDLTH</sequence>
<gene>
    <name evidence="1" type="ORF">CSA61_00890</name>
</gene>
<dbReference type="InterPro" id="IPR000415">
    <property type="entry name" value="Nitroreductase-like"/>
</dbReference>
<evidence type="ECO:0008006" key="3">
    <source>
        <dbReference type="Google" id="ProtNLM"/>
    </source>
</evidence>
<organism evidence="1 2">
    <name type="scientific">Neptuniibacter caesariensis</name>
    <dbReference type="NCBI Taxonomy" id="207954"/>
    <lineage>
        <taxon>Bacteria</taxon>
        <taxon>Pseudomonadati</taxon>
        <taxon>Pseudomonadota</taxon>
        <taxon>Gammaproteobacteria</taxon>
        <taxon>Oceanospirillales</taxon>
        <taxon>Oceanospirillaceae</taxon>
        <taxon>Neptuniibacter</taxon>
    </lineage>
</organism>
<evidence type="ECO:0000313" key="2">
    <source>
        <dbReference type="Proteomes" id="UP000242733"/>
    </source>
</evidence>
<dbReference type="GO" id="GO:0016491">
    <property type="term" value="F:oxidoreductase activity"/>
    <property type="evidence" value="ECO:0007669"/>
    <property type="project" value="InterPro"/>
</dbReference>
<protein>
    <recommendedName>
        <fullName evidence="3">Nitroreductase</fullName>
    </recommendedName>
</protein>